<keyword evidence="4" id="KW-0479">Metal-binding</keyword>
<dbReference type="GO" id="GO:0005524">
    <property type="term" value="F:ATP binding"/>
    <property type="evidence" value="ECO:0007669"/>
    <property type="project" value="UniProtKB-KW"/>
</dbReference>
<dbReference type="GO" id="GO:0035999">
    <property type="term" value="P:tetrahydrofolate interconversion"/>
    <property type="evidence" value="ECO:0007669"/>
    <property type="project" value="TreeGrafter"/>
</dbReference>
<proteinExistence type="inferred from homology"/>
<sequence>MRFSKLERRNIQTLKDPHFSKESFRAACKRVWRAQNAWDIRDHKIVARLKAILTAIKARHILIYSPMPREADIRALIKWLRPKAKLLVPITQAQGLKIAPYRLPLQKNAYQILEPCLSSLATRTLDVVLVPILGLEGAYRRIGFGKGFYDRFFATLKTRPYTIFISRKLLYTPQLLGQAHDISASLCVDQNHLYQPKNKIKRKSHDKYIFKHAVLMRPHGC</sequence>
<organism evidence="5 6">
    <name type="scientific">Helicobacter mehlei</name>
    <dbReference type="NCBI Taxonomy" id="2316080"/>
    <lineage>
        <taxon>Bacteria</taxon>
        <taxon>Pseudomonadati</taxon>
        <taxon>Campylobacterota</taxon>
        <taxon>Epsilonproteobacteria</taxon>
        <taxon>Campylobacterales</taxon>
        <taxon>Helicobacteraceae</taxon>
        <taxon>Helicobacter</taxon>
    </lineage>
</organism>
<dbReference type="OrthoDB" id="9801938at2"/>
<dbReference type="Proteomes" id="UP000319322">
    <property type="component" value="Unassembled WGS sequence"/>
</dbReference>
<comment type="catalytic activity">
    <reaction evidence="4">
        <text>(6S)-5-formyl-5,6,7,8-tetrahydrofolate + ATP = (6R)-5,10-methenyltetrahydrofolate + ADP + phosphate</text>
        <dbReference type="Rhea" id="RHEA:10488"/>
        <dbReference type="ChEBI" id="CHEBI:30616"/>
        <dbReference type="ChEBI" id="CHEBI:43474"/>
        <dbReference type="ChEBI" id="CHEBI:57455"/>
        <dbReference type="ChEBI" id="CHEBI:57457"/>
        <dbReference type="ChEBI" id="CHEBI:456216"/>
        <dbReference type="EC" id="6.3.3.2"/>
    </reaction>
</comment>
<evidence type="ECO:0000313" key="5">
    <source>
        <dbReference type="EMBL" id="TSA84761.1"/>
    </source>
</evidence>
<dbReference type="RefSeq" id="WP_120947348.1">
    <property type="nucleotide sequence ID" value="NZ_QXQP01000009.1"/>
</dbReference>
<dbReference type="Gene3D" id="3.40.50.10420">
    <property type="entry name" value="NagB/RpiA/CoA transferase-like"/>
    <property type="match status" value="1"/>
</dbReference>
<keyword evidence="3 4" id="KW-0067">ATP-binding</keyword>
<dbReference type="GO" id="GO:0046872">
    <property type="term" value="F:metal ion binding"/>
    <property type="evidence" value="ECO:0007669"/>
    <property type="project" value="UniProtKB-KW"/>
</dbReference>
<evidence type="ECO:0000256" key="1">
    <source>
        <dbReference type="ARBA" id="ARBA00010638"/>
    </source>
</evidence>
<evidence type="ECO:0000256" key="2">
    <source>
        <dbReference type="ARBA" id="ARBA00022741"/>
    </source>
</evidence>
<dbReference type="InterPro" id="IPR037171">
    <property type="entry name" value="NagB/RpiA_transferase-like"/>
</dbReference>
<dbReference type="Pfam" id="PF01812">
    <property type="entry name" value="5-FTHF_cyc-lig"/>
    <property type="match status" value="1"/>
</dbReference>
<accession>A0A553UXM6</accession>
<dbReference type="SUPFAM" id="SSF100950">
    <property type="entry name" value="NagB/RpiA/CoA transferase-like"/>
    <property type="match status" value="1"/>
</dbReference>
<reference evidence="5 6" key="3">
    <citation type="submission" date="2019-07" db="EMBL/GenBank/DDBJ databases">
        <authorList>
            <person name="Papic B."/>
        </authorList>
    </citation>
    <scope>NUCLEOTIDE SEQUENCE [LARGE SCALE GENOMIC DNA]</scope>
    <source>
        <strain evidence="5 6">L8b</strain>
    </source>
</reference>
<dbReference type="GO" id="GO:0009396">
    <property type="term" value="P:folic acid-containing compound biosynthetic process"/>
    <property type="evidence" value="ECO:0007669"/>
    <property type="project" value="TreeGrafter"/>
</dbReference>
<comment type="caution">
    <text evidence="5">The sequence shown here is derived from an EMBL/GenBank/DDBJ whole genome shotgun (WGS) entry which is preliminary data.</text>
</comment>
<keyword evidence="2 4" id="KW-0547">Nucleotide-binding</keyword>
<dbReference type="InterPro" id="IPR024185">
    <property type="entry name" value="FTHF_cligase-like_sf"/>
</dbReference>
<evidence type="ECO:0000256" key="3">
    <source>
        <dbReference type="ARBA" id="ARBA00022840"/>
    </source>
</evidence>
<dbReference type="PANTHER" id="PTHR23407">
    <property type="entry name" value="ATPASE INHIBITOR/5-FORMYLTETRAHYDROFOLATE CYCLO-LIGASE"/>
    <property type="match status" value="1"/>
</dbReference>
<keyword evidence="5" id="KW-0436">Ligase</keyword>
<dbReference type="EMBL" id="VKGC01000007">
    <property type="protein sequence ID" value="TSA84761.1"/>
    <property type="molecule type" value="Genomic_DNA"/>
</dbReference>
<keyword evidence="6" id="KW-1185">Reference proteome</keyword>
<dbReference type="GO" id="GO:0030272">
    <property type="term" value="F:5-formyltetrahydrofolate cyclo-ligase activity"/>
    <property type="evidence" value="ECO:0007669"/>
    <property type="project" value="UniProtKB-EC"/>
</dbReference>
<reference evidence="5 6" key="2">
    <citation type="submission" date="2019-07" db="EMBL/GenBank/DDBJ databases">
        <title>Helicobacter labacensis sp. nov., Helicobacter mehlei sp. nov. and Helicobacter vulpis sp. nov., isolated from gastric mucosa of red fox (Vulpis vulpis).</title>
        <authorList>
            <person name="Kusar D."/>
            <person name="Gruntar I."/>
            <person name="Pate M."/>
            <person name="Zajc U."/>
            <person name="Ocepek M."/>
        </authorList>
    </citation>
    <scope>NUCLEOTIDE SEQUENCE [LARGE SCALE GENOMIC DNA]</scope>
    <source>
        <strain evidence="5 6">L8b</strain>
    </source>
</reference>
<comment type="similarity">
    <text evidence="1 4">Belongs to the 5-formyltetrahydrofolate cyclo-ligase family.</text>
</comment>
<dbReference type="InterPro" id="IPR002698">
    <property type="entry name" value="FTHF_cligase"/>
</dbReference>
<dbReference type="AlphaFoldDB" id="A0A553UXM6"/>
<name>A0A553UXM6_9HELI</name>
<dbReference type="PANTHER" id="PTHR23407:SF1">
    <property type="entry name" value="5-FORMYLTETRAHYDROFOLATE CYCLO-LIGASE"/>
    <property type="match status" value="1"/>
</dbReference>
<keyword evidence="4" id="KW-0460">Magnesium</keyword>
<gene>
    <name evidence="5" type="ORF">FNE76_04125</name>
</gene>
<dbReference type="NCBIfam" id="TIGR02727">
    <property type="entry name" value="MTHFS_bact"/>
    <property type="match status" value="1"/>
</dbReference>
<evidence type="ECO:0000313" key="6">
    <source>
        <dbReference type="Proteomes" id="UP000319322"/>
    </source>
</evidence>
<protein>
    <recommendedName>
        <fullName evidence="4">5-formyltetrahydrofolate cyclo-ligase</fullName>
        <ecNumber evidence="4">6.3.3.2</ecNumber>
    </recommendedName>
</protein>
<reference evidence="6" key="1">
    <citation type="submission" date="2019-07" db="EMBL/GenBank/DDBJ databases">
        <title>Helicobacter labacensis sp. nov., Helicobacter mehlei sp. nov. and Helicobacter vulpis sp. nov., isolated from gastric mucosa of red fox (Vulpis vulpis).</title>
        <authorList>
            <person name="Papic B."/>
        </authorList>
    </citation>
    <scope>NUCLEOTIDE SEQUENCE [LARGE SCALE GENOMIC DNA]</scope>
    <source>
        <strain evidence="6">L8b</strain>
    </source>
</reference>
<dbReference type="EC" id="6.3.3.2" evidence="4"/>
<comment type="cofactor">
    <cofactor evidence="4">
        <name>Mg(2+)</name>
        <dbReference type="ChEBI" id="CHEBI:18420"/>
    </cofactor>
</comment>
<evidence type="ECO:0000256" key="4">
    <source>
        <dbReference type="RuleBase" id="RU361279"/>
    </source>
</evidence>